<protein>
    <recommendedName>
        <fullName evidence="4">Alkaline phosphatase</fullName>
        <ecNumber evidence="4">3.1.3.1</ecNumber>
    </recommendedName>
</protein>
<dbReference type="CDD" id="cd16016">
    <property type="entry name" value="AP-SPAP"/>
    <property type="match status" value="1"/>
</dbReference>
<feature type="binding site" evidence="6">
    <location>
        <begin position="153"/>
        <end position="155"/>
    </location>
    <ligand>
        <name>substrate</name>
    </ligand>
</feature>
<keyword evidence="9" id="KW-1185">Reference proteome</keyword>
<dbReference type="EC" id="3.1.3.1" evidence="4"/>
<dbReference type="GO" id="GO:0046872">
    <property type="term" value="F:metal ion binding"/>
    <property type="evidence" value="ECO:0007669"/>
    <property type="project" value="UniProtKB-KW"/>
</dbReference>
<dbReference type="Gene3D" id="3.40.720.10">
    <property type="entry name" value="Alkaline Phosphatase, subunit A"/>
    <property type="match status" value="1"/>
</dbReference>
<comment type="function">
    <text evidence="4">Alkaline phosphatase with broad substrate specificity.</text>
</comment>
<dbReference type="GO" id="GO:0004035">
    <property type="term" value="F:alkaline phosphatase activity"/>
    <property type="evidence" value="ECO:0007669"/>
    <property type="project" value="UniProtKB-EC"/>
</dbReference>
<organism evidence="8 9">
    <name type="scientific">Sphingomonas piscis</name>
    <dbReference type="NCBI Taxonomy" id="2714943"/>
    <lineage>
        <taxon>Bacteria</taxon>
        <taxon>Pseudomonadati</taxon>
        <taxon>Pseudomonadota</taxon>
        <taxon>Alphaproteobacteria</taxon>
        <taxon>Sphingomonadales</taxon>
        <taxon>Sphingomonadaceae</taxon>
        <taxon>Sphingomonas</taxon>
    </lineage>
</organism>
<accession>A0A6G7YS51</accession>
<evidence type="ECO:0000256" key="2">
    <source>
        <dbReference type="ARBA" id="ARBA00022723"/>
    </source>
</evidence>
<feature type="binding site" evidence="6">
    <location>
        <position position="92"/>
    </location>
    <ligand>
        <name>substrate</name>
    </ligand>
</feature>
<gene>
    <name evidence="8" type="ORF">G7077_12285</name>
</gene>
<dbReference type="SUPFAM" id="SSF53649">
    <property type="entry name" value="Alkaline phosphatase-like"/>
    <property type="match status" value="1"/>
</dbReference>
<dbReference type="InterPro" id="IPR026263">
    <property type="entry name" value="Alkaline_phosphatase_prok"/>
</dbReference>
<keyword evidence="2 4" id="KW-0479">Metal-binding</keyword>
<comment type="catalytic activity">
    <reaction evidence="4">
        <text>a phosphate monoester + H2O = an alcohol + phosphate</text>
        <dbReference type="Rhea" id="RHEA:15017"/>
        <dbReference type="ChEBI" id="CHEBI:15377"/>
        <dbReference type="ChEBI" id="CHEBI:30879"/>
        <dbReference type="ChEBI" id="CHEBI:43474"/>
        <dbReference type="ChEBI" id="CHEBI:67140"/>
        <dbReference type="EC" id="3.1.3.1"/>
    </reaction>
</comment>
<dbReference type="InterPro" id="IPR002591">
    <property type="entry name" value="Phosphodiest/P_Trfase"/>
</dbReference>
<evidence type="ECO:0000256" key="5">
    <source>
        <dbReference type="PIRSR" id="PIRSR031924-50"/>
    </source>
</evidence>
<sequence length="535" mass="56941">MRKLAFIAAALGLAATPAAAKPPKLLVVISIDQLSGDLFDEYRPHFTGGLARLAGGTAFRNAYQSHATTQTCPGHATLLTGGRPARTGIIANNWYNFAAPRADKQVYCAEDETAPGTTSDKYKVSPVHLKMPVLGELMKRRWPLSRSVAVAGKDRSAVMMGGHTPDQRWYWADGSFVTDLPVGPPPRSVALANSAAKQAIATARAPLQPPPLCAAKAQPLVIPTVKYRIGDGRFDRAAGDEDAFHDSPEFDAATLALAASLVQELGLGKGRATDLLAVSLSATDYVGHKFGPGGQEMCLQLLSVDRDLGGFFGMLDRAGIDYAVALSADHGGQDAPERLRLNGVAATRISNALSKAAVGHTIARQLGLPKSPLKTYGGAIYVDGSLPAETRQKIVAAALPRYRADRQVAAAFTKAELIATSMPTGSPVNWTLIQRARASFDPARSGDITVLLKPNINPVHEPDDSVATHGSPYDYDRRVPLLFWRKGMKPVLRNDAVETVDLMPTLAGLIRLPLTPGSVDGKCLKTVPGVRCPSR</sequence>
<feature type="active site" description="Phosphothreonine intermediate" evidence="5">
    <location>
        <position position="71"/>
    </location>
</feature>
<dbReference type="InterPro" id="IPR017850">
    <property type="entry name" value="Alkaline_phosphatase_core_sf"/>
</dbReference>
<name>A0A6G7YS51_9SPHN</name>
<keyword evidence="1 5" id="KW-0597">Phosphoprotein</keyword>
<dbReference type="Pfam" id="PF01663">
    <property type="entry name" value="Phosphodiest"/>
    <property type="match status" value="1"/>
</dbReference>
<evidence type="ECO:0000256" key="4">
    <source>
        <dbReference type="PIRNR" id="PIRNR031924"/>
    </source>
</evidence>
<feature type="chain" id="PRO_5026202914" description="Alkaline phosphatase" evidence="7">
    <location>
        <begin position="21"/>
        <end position="535"/>
    </location>
</feature>
<dbReference type="PANTHER" id="PTHR10151:SF120">
    <property type="entry name" value="BIS(5'-ADENOSYL)-TRIPHOSPHATASE"/>
    <property type="match status" value="1"/>
</dbReference>
<dbReference type="PIRSF" id="PIRSF031924">
    <property type="entry name" value="Pi-irrepressible_AP"/>
    <property type="match status" value="1"/>
</dbReference>
<dbReference type="KEGG" id="spii:G7077_12285"/>
<keyword evidence="4" id="KW-0862">Zinc</keyword>
<dbReference type="EMBL" id="CP049869">
    <property type="protein sequence ID" value="QIK79570.1"/>
    <property type="molecule type" value="Genomic_DNA"/>
</dbReference>
<dbReference type="RefSeq" id="WP_166411957.1">
    <property type="nucleotide sequence ID" value="NZ_CP049869.1"/>
</dbReference>
<dbReference type="Proteomes" id="UP000503222">
    <property type="component" value="Chromosome"/>
</dbReference>
<dbReference type="Gene3D" id="3.30.1360.150">
    <property type="match status" value="1"/>
</dbReference>
<reference evidence="8 9" key="1">
    <citation type="submission" date="2020-03" db="EMBL/GenBank/DDBJ databases">
        <title>Sphingomonas sp. nov., isolated from fish.</title>
        <authorList>
            <person name="Hyun D.-W."/>
            <person name="Bae J.-W."/>
        </authorList>
    </citation>
    <scope>NUCLEOTIDE SEQUENCE [LARGE SCALE GENOMIC DNA]</scope>
    <source>
        <strain evidence="8 9">HDW15B</strain>
    </source>
</reference>
<feature type="signal peptide" evidence="7">
    <location>
        <begin position="1"/>
        <end position="20"/>
    </location>
</feature>
<evidence type="ECO:0000256" key="6">
    <source>
        <dbReference type="PIRSR" id="PIRSR031924-51"/>
    </source>
</evidence>
<comment type="cofactor">
    <cofactor evidence="4">
        <name>Zn(2+)</name>
        <dbReference type="ChEBI" id="CHEBI:29105"/>
    </cofactor>
    <text evidence="4">Binds 2 Zn(2+) ions.</text>
</comment>
<keyword evidence="3 7" id="KW-0732">Signal</keyword>
<evidence type="ECO:0000256" key="1">
    <source>
        <dbReference type="ARBA" id="ARBA00022553"/>
    </source>
</evidence>
<evidence type="ECO:0000313" key="8">
    <source>
        <dbReference type="EMBL" id="QIK79570.1"/>
    </source>
</evidence>
<evidence type="ECO:0000256" key="7">
    <source>
        <dbReference type="SAM" id="SignalP"/>
    </source>
</evidence>
<dbReference type="PANTHER" id="PTHR10151">
    <property type="entry name" value="ECTONUCLEOTIDE PYROPHOSPHATASE/PHOSPHODIESTERASE"/>
    <property type="match status" value="1"/>
</dbReference>
<evidence type="ECO:0000256" key="3">
    <source>
        <dbReference type="ARBA" id="ARBA00022729"/>
    </source>
</evidence>
<proteinExistence type="predicted"/>
<dbReference type="AlphaFoldDB" id="A0A6G7YS51"/>
<evidence type="ECO:0000313" key="9">
    <source>
        <dbReference type="Proteomes" id="UP000503222"/>
    </source>
</evidence>